<evidence type="ECO:0000256" key="1">
    <source>
        <dbReference type="SAM" id="MobiDB-lite"/>
    </source>
</evidence>
<protein>
    <submittedName>
        <fullName evidence="2">Uncharacterized protein</fullName>
    </submittedName>
</protein>
<accession>A0ABP6AAP3</accession>
<name>A0ABP6AAP3_STRLO</name>
<keyword evidence="3" id="KW-1185">Reference proteome</keyword>
<comment type="caution">
    <text evidence="2">The sequence shown here is derived from an EMBL/GenBank/DDBJ whole genome shotgun (WGS) entry which is preliminary data.</text>
</comment>
<organism evidence="2 3">
    <name type="scientific">Streptomyces longisporus</name>
    <dbReference type="NCBI Taxonomy" id="1948"/>
    <lineage>
        <taxon>Bacteria</taxon>
        <taxon>Bacillati</taxon>
        <taxon>Actinomycetota</taxon>
        <taxon>Actinomycetes</taxon>
        <taxon>Kitasatosporales</taxon>
        <taxon>Streptomycetaceae</taxon>
        <taxon>Streptomyces</taxon>
    </lineage>
</organism>
<sequence length="442" mass="44732">MPKYEQLYHLNLSNLKEAADRWHETATKFKGLHSSYSDHVARPFRQAGWTQPVLTAAKADNDVRAAQQQFGDAHREAQGIAGVLTTLHAELNKAKNDLQHLADVEAKEQGLQVSATGLVTLRNDSSQDAGALYDPDTQGLTRQDQEVCDAFARRIERVLQRAADADETACWALRRDLGGSRAHFNSRVVTSLDDAKATREAELKKKEARTKNGGWVAEGDADATGPGLGKSSTGPDTGAGKLGEAEAHADLGRATAEGSLTKGAMKLDGGAEAYAGAKASAAGGITNEGIKGEAGVFAGGEASAHGRADVGPVGVYGRTEAMAGGEAGVNAGAGLEGLQAGAEAFAGAKVGAAGGADIGGIGAGATAEGWYGIGAEAEATFGKGEDGKWHIGSTVGLAVGLGGEVGCEVTVDPGKIADTASDAADAVGDAAGAVGDAIGSVF</sequence>
<dbReference type="RefSeq" id="WP_344404733.1">
    <property type="nucleotide sequence ID" value="NZ_BAAASG010000017.1"/>
</dbReference>
<feature type="region of interest" description="Disordered" evidence="1">
    <location>
        <begin position="203"/>
        <end position="242"/>
    </location>
</feature>
<dbReference type="EMBL" id="BAAASG010000017">
    <property type="protein sequence ID" value="GAA2511626.1"/>
    <property type="molecule type" value="Genomic_DNA"/>
</dbReference>
<proteinExistence type="predicted"/>
<reference evidence="3" key="1">
    <citation type="journal article" date="2019" name="Int. J. Syst. Evol. Microbiol.">
        <title>The Global Catalogue of Microorganisms (GCM) 10K type strain sequencing project: providing services to taxonomists for standard genome sequencing and annotation.</title>
        <authorList>
            <consortium name="The Broad Institute Genomics Platform"/>
            <consortium name="The Broad Institute Genome Sequencing Center for Infectious Disease"/>
            <person name="Wu L."/>
            <person name="Ma J."/>
        </authorList>
    </citation>
    <scope>NUCLEOTIDE SEQUENCE [LARGE SCALE GENOMIC DNA]</scope>
    <source>
        <strain evidence="3">JCM 4395</strain>
    </source>
</reference>
<dbReference type="Proteomes" id="UP001501777">
    <property type="component" value="Unassembled WGS sequence"/>
</dbReference>
<evidence type="ECO:0000313" key="2">
    <source>
        <dbReference type="EMBL" id="GAA2511626.1"/>
    </source>
</evidence>
<evidence type="ECO:0000313" key="3">
    <source>
        <dbReference type="Proteomes" id="UP001501777"/>
    </source>
</evidence>
<gene>
    <name evidence="2" type="ORF">GCM10010276_68420</name>
</gene>